<dbReference type="Pfam" id="PF05183">
    <property type="entry name" value="RdRP"/>
    <property type="match status" value="1"/>
</dbReference>
<dbReference type="GO" id="GO:0004386">
    <property type="term" value="F:helicase activity"/>
    <property type="evidence" value="ECO:0007669"/>
    <property type="project" value="InterPro"/>
</dbReference>
<comment type="similarity">
    <text evidence="1">Belongs to the RdRP family.</text>
</comment>
<evidence type="ECO:0000259" key="3">
    <source>
        <dbReference type="Pfam" id="PF13086"/>
    </source>
</evidence>
<dbReference type="PANTHER" id="PTHR10887">
    <property type="entry name" value="DNA2/NAM7 HELICASE FAMILY"/>
    <property type="match status" value="1"/>
</dbReference>
<dbReference type="InterPro" id="IPR041677">
    <property type="entry name" value="DNA2/NAM7_AAA_11"/>
</dbReference>
<dbReference type="GO" id="GO:0003968">
    <property type="term" value="F:RNA-directed RNA polymerase activity"/>
    <property type="evidence" value="ECO:0007669"/>
    <property type="project" value="UniProtKB-KW"/>
</dbReference>
<dbReference type="GO" id="GO:0003723">
    <property type="term" value="F:RNA binding"/>
    <property type="evidence" value="ECO:0007669"/>
    <property type="project" value="UniProtKB-KW"/>
</dbReference>
<dbReference type="RefSeq" id="XP_036635596.1">
    <property type="nucleotide sequence ID" value="XM_036769751.1"/>
</dbReference>
<gene>
    <name evidence="5" type="ORF">PC9H_000088</name>
</gene>
<proteinExistence type="inferred from homology"/>
<keyword evidence="1" id="KW-0548">Nucleotidyltransferase</keyword>
<sequence>MPGPVAKSIRKAQLSEVSNFRKNDKNRVRMMIQKSRLLYGVCDPFQVLKEGQVHIRITTARKGPSTPLNCSVLVVRNPCLHPGDCLKLRAVECSPLSHLVDCIVFASVARPGHHAAPSMSSGGDLDGDKFFVCWDPDLVPAKVAESYDYPPNKEQTRREVSRLDLAKHFAAYNGVGLAKVASLHNKWVRASAKGAMSPECQELNALHSQSVDGARVKIPDRLLTPPEPEEPFVIEVLANAAAEFAIGFSESESSRTQLSTVDEVDARNIITGLLKSKQNALSEYELFNMVLRHSRKHSIDVYTCLSYLDMGALSASEKYAIMASLNPGPGRTRDTEAWMFNSLFRSDILTSRDLYQRNLSQPFSIQRFYSSKLSGMSTFFKYLHMATQDFTRKLLLLKTDDRFAIGVFMRGQIAWDEDPEVNENVVVCSFLPHGTSNMSTYRPCNPGYRLHCSDANLQLYNKHRGDTFIFMTKPPAASGAEIAVSIALQKISAPVQRQLGRLNRAPVIDIEIHVVSNRDRVAHQLFDLWFEHVPTEEHLKRFEREKTTYERNNLKQMNWEEHPWLRSFFQPGLSPADVEDLLPERSPIEIDLVMKTAISYHAEETLFFTFNSVIARKPIQEDFAVYWLDQCPPLAFSLLKAFPPHEASQEIHEDLTGLAIPILQCMVRSANDLRIAVLVGLEKLALTIARISLADYLDLLMLAALSIRAPQLLQEVLLVLHDSRPSEPLSLSHAQRHGLAVSFDRAEEAADECPCDDEGKPKRQRTPPTVVKLTATETYNHVKAAIRVDDRSSGVRLHSHVRLQAASHPDRGWVSPPIVDGIAIQSLKGELKIEVQQPLPPEATRMSWKMYNAGSIATAKAMMDALLRLATDGAESCLFHGHITGADVGGDETAPQAALAGTPIEGLNRSQSDAVHASDAPLSLIWGPPGTGKTTVVIRILEKLLQNVNNEAKILMTASTHNAVDNVLERFVVLNKKAHLLTEDQILRVATDQSKVNKSLQHYTIDARVGGDLNENNKLAKQALARVKSAVIVFTTCAGAGLGILRKVDFEIALIDEASQITEPCALIPLVKGVKRAVLVGDHVQLRPTVRHMAKALEYDVSLFERLYTGPTLPMMSRTMLDVQYRFPTELAAFPSAEFYEGKLQSAITNSQEVLGRLEGSSFPWPRRNGYIFPTVFIQCSTEEDLGGASKANTGQVEITKHVISLLTSYSTGSEEDNNRLQALKITALSPYSKQVKMLQHSLPSAVDAFTIDSYQGRESDIIIFSSVRCNVEADIGFVDDARRLNVMWTRARLGLIIVGDRRTMSSNPMWKRAIDACMEAEVKIEQAVG</sequence>
<protein>
    <recommendedName>
        <fullName evidence="1">RNA-dependent RNA polymerase</fullName>
        <ecNumber evidence="1">2.7.7.48</ecNumber>
    </recommendedName>
</protein>
<keyword evidence="1" id="KW-0696">RNA-directed RNA polymerase</keyword>
<comment type="caution">
    <text evidence="5">The sequence shown here is derived from an EMBL/GenBank/DDBJ whole genome shotgun (WGS) entry which is preliminary data.</text>
</comment>
<reference evidence="5" key="1">
    <citation type="submission" date="2019-07" db="EMBL/GenBank/DDBJ databases">
        <authorList>
            <person name="Palmer J.M."/>
        </authorList>
    </citation>
    <scope>NUCLEOTIDE SEQUENCE</scope>
    <source>
        <strain evidence="5">PC9</strain>
    </source>
</reference>
<dbReference type="Gene3D" id="3.40.50.300">
    <property type="entry name" value="P-loop containing nucleotide triphosphate hydrolases"/>
    <property type="match status" value="2"/>
</dbReference>
<evidence type="ECO:0000256" key="1">
    <source>
        <dbReference type="RuleBase" id="RU363098"/>
    </source>
</evidence>
<feature type="domain" description="DNA2/NAM7 helicase helicase" evidence="3">
    <location>
        <begin position="1027"/>
        <end position="1090"/>
    </location>
</feature>
<dbReference type="OrthoDB" id="6513042at2759"/>
<keyword evidence="1" id="KW-0808">Transferase</keyword>
<dbReference type="GeneID" id="59369929"/>
<dbReference type="Pfam" id="PF13086">
    <property type="entry name" value="AAA_11"/>
    <property type="match status" value="2"/>
</dbReference>
<dbReference type="PANTHER" id="PTHR10887:SF495">
    <property type="entry name" value="HELICASE SENATAXIN ISOFORM X1-RELATED"/>
    <property type="match status" value="1"/>
</dbReference>
<dbReference type="EC" id="2.7.7.48" evidence="1"/>
<feature type="domain" description="RDRP core" evidence="2">
    <location>
        <begin position="22"/>
        <end position="215"/>
    </location>
</feature>
<dbReference type="Pfam" id="PF13087">
    <property type="entry name" value="AAA_12"/>
    <property type="match status" value="1"/>
</dbReference>
<dbReference type="InterPro" id="IPR047187">
    <property type="entry name" value="SF1_C_Upf1"/>
</dbReference>
<keyword evidence="1" id="KW-0694">RNA-binding</keyword>
<dbReference type="InterPro" id="IPR027417">
    <property type="entry name" value="P-loop_NTPase"/>
</dbReference>
<dbReference type="Proteomes" id="UP000623687">
    <property type="component" value="Unassembled WGS sequence"/>
</dbReference>
<dbReference type="CDD" id="cd18808">
    <property type="entry name" value="SF1_C_Upf1"/>
    <property type="match status" value="1"/>
</dbReference>
<name>A0A8H7A324_PLEOS</name>
<feature type="domain" description="DNA2/NAM7 helicase helicase" evidence="3">
    <location>
        <begin position="907"/>
        <end position="1018"/>
    </location>
</feature>
<dbReference type="InterPro" id="IPR045055">
    <property type="entry name" value="DNA2/NAM7-like"/>
</dbReference>
<dbReference type="SUPFAM" id="SSF52540">
    <property type="entry name" value="P-loop containing nucleoside triphosphate hydrolases"/>
    <property type="match status" value="1"/>
</dbReference>
<dbReference type="InterPro" id="IPR041679">
    <property type="entry name" value="DNA2/NAM7-like_C"/>
</dbReference>
<evidence type="ECO:0000259" key="4">
    <source>
        <dbReference type="Pfam" id="PF13087"/>
    </source>
</evidence>
<feature type="domain" description="DNA2/NAM7 helicase-like C-terminal" evidence="4">
    <location>
        <begin position="1099"/>
        <end position="1302"/>
    </location>
</feature>
<evidence type="ECO:0000313" key="6">
    <source>
        <dbReference type="Proteomes" id="UP000623687"/>
    </source>
</evidence>
<evidence type="ECO:0000313" key="5">
    <source>
        <dbReference type="EMBL" id="KAF7439752.1"/>
    </source>
</evidence>
<dbReference type="InterPro" id="IPR057596">
    <property type="entry name" value="RDRP_core"/>
</dbReference>
<keyword evidence="6" id="KW-1185">Reference proteome</keyword>
<dbReference type="EMBL" id="JACETU010000001">
    <property type="protein sequence ID" value="KAF7439752.1"/>
    <property type="molecule type" value="Genomic_DNA"/>
</dbReference>
<organism evidence="5 6">
    <name type="scientific">Pleurotus ostreatus</name>
    <name type="common">Oyster mushroom</name>
    <name type="synonym">White-rot fungus</name>
    <dbReference type="NCBI Taxonomy" id="5322"/>
    <lineage>
        <taxon>Eukaryota</taxon>
        <taxon>Fungi</taxon>
        <taxon>Dikarya</taxon>
        <taxon>Basidiomycota</taxon>
        <taxon>Agaricomycotina</taxon>
        <taxon>Agaricomycetes</taxon>
        <taxon>Agaricomycetidae</taxon>
        <taxon>Agaricales</taxon>
        <taxon>Pleurotineae</taxon>
        <taxon>Pleurotaceae</taxon>
        <taxon>Pleurotus</taxon>
    </lineage>
</organism>
<dbReference type="VEuPathDB" id="FungiDB:PC9H_000088"/>
<accession>A0A8H7A324</accession>
<evidence type="ECO:0000259" key="2">
    <source>
        <dbReference type="Pfam" id="PF05183"/>
    </source>
</evidence>
<comment type="catalytic activity">
    <reaction evidence="1">
        <text>RNA(n) + a ribonucleoside 5'-triphosphate = RNA(n+1) + diphosphate</text>
        <dbReference type="Rhea" id="RHEA:21248"/>
        <dbReference type="Rhea" id="RHEA-COMP:14527"/>
        <dbReference type="Rhea" id="RHEA-COMP:17342"/>
        <dbReference type="ChEBI" id="CHEBI:33019"/>
        <dbReference type="ChEBI" id="CHEBI:61557"/>
        <dbReference type="ChEBI" id="CHEBI:140395"/>
        <dbReference type="EC" id="2.7.7.48"/>
    </reaction>
</comment>